<sequence length="295" mass="33616">MKMSTRVLLVFVVSVISSSCIGVLGGNLFDDLHCTWGNGRSKILNNGQLLNVMLDKVSGSGFESNDKYLFARIDMQIKLVAGNSAGTVTAFFLSSQGKGHDEIDFEFLGNVSGQPYTVHTNVFCDGEGKREQQFHLWFDPTADFHKYSILWSPHHIVWLVDETPIREYKNMESKGIPFPKDQAMKLYSSLWNADDWATRGGLIKTDWSKAPFKASFKEFRAEKYKCDWSRGYASCSPPSKSIFSFWTSPDVLFKSLTNGAMGKLNWVKNNYMIYNYCKDWKRFPNGLPKECQYSN</sequence>
<dbReference type="Pfam" id="PF06955">
    <property type="entry name" value="XET_C"/>
    <property type="match status" value="1"/>
</dbReference>
<keyword evidence="9 12" id="KW-0326">Glycosidase</keyword>
<dbReference type="InterPro" id="IPR010713">
    <property type="entry name" value="XET_C"/>
</dbReference>
<dbReference type="InterPro" id="IPR008263">
    <property type="entry name" value="GH16_AS"/>
</dbReference>
<dbReference type="SUPFAM" id="SSF49899">
    <property type="entry name" value="Concanavalin A-like lectins/glucanases"/>
    <property type="match status" value="1"/>
</dbReference>
<name>A0A803QAC2_CANSA</name>
<evidence type="ECO:0000256" key="9">
    <source>
        <dbReference type="ARBA" id="ARBA00023295"/>
    </source>
</evidence>
<dbReference type="GO" id="GO:0071555">
    <property type="term" value="P:cell wall organization"/>
    <property type="evidence" value="ECO:0007669"/>
    <property type="project" value="UniProtKB-KW"/>
</dbReference>
<dbReference type="PANTHER" id="PTHR31062">
    <property type="entry name" value="XYLOGLUCAN ENDOTRANSGLUCOSYLASE/HYDROLASE PROTEIN 8-RELATED"/>
    <property type="match status" value="1"/>
</dbReference>
<evidence type="ECO:0000313" key="15">
    <source>
        <dbReference type="Proteomes" id="UP000596661"/>
    </source>
</evidence>
<dbReference type="FunFam" id="2.60.120.200:FF:000025">
    <property type="entry name" value="Xyloglucan endotransglucosylase/hydrolase"/>
    <property type="match status" value="1"/>
</dbReference>
<proteinExistence type="inferred from homology"/>
<evidence type="ECO:0000256" key="4">
    <source>
        <dbReference type="ARBA" id="ARBA00022679"/>
    </source>
</evidence>
<dbReference type="EnsemblPlants" id="evm.model.08.196">
    <property type="protein sequence ID" value="cds.evm.model.08.196"/>
    <property type="gene ID" value="evm.TU.08.196"/>
</dbReference>
<dbReference type="InterPro" id="IPR044791">
    <property type="entry name" value="Beta-glucanase/XTH"/>
</dbReference>
<dbReference type="InterPro" id="IPR016455">
    <property type="entry name" value="XTH"/>
</dbReference>
<keyword evidence="1 12" id="KW-0134">Cell wall</keyword>
<feature type="domain" description="GH16" evidence="13">
    <location>
        <begin position="16"/>
        <end position="216"/>
    </location>
</feature>
<dbReference type="Gene3D" id="2.60.120.200">
    <property type="match status" value="1"/>
</dbReference>
<accession>A0A803QAC2</accession>
<comment type="subcellular location">
    <subcellularLocation>
        <location evidence="12">Secreted</location>
        <location evidence="12">Cell wall</location>
    </subcellularLocation>
    <subcellularLocation>
        <location evidence="12">Secreted</location>
        <location evidence="12">Extracellular space</location>
        <location evidence="12">Apoplast</location>
    </subcellularLocation>
</comment>
<feature type="signal peptide" evidence="12">
    <location>
        <begin position="1"/>
        <end position="25"/>
    </location>
</feature>
<dbReference type="GO" id="GO:0048046">
    <property type="term" value="C:apoplast"/>
    <property type="evidence" value="ECO:0007669"/>
    <property type="project" value="UniProtKB-SubCell"/>
</dbReference>
<dbReference type="GO" id="GO:0042546">
    <property type="term" value="P:cell wall biogenesis"/>
    <property type="evidence" value="ECO:0007669"/>
    <property type="project" value="InterPro"/>
</dbReference>
<keyword evidence="4 12" id="KW-0808">Transferase</keyword>
<evidence type="ECO:0000256" key="6">
    <source>
        <dbReference type="ARBA" id="ARBA00022801"/>
    </source>
</evidence>
<evidence type="ECO:0000256" key="3">
    <source>
        <dbReference type="ARBA" id="ARBA00022525"/>
    </source>
</evidence>
<keyword evidence="6 12" id="KW-0378">Hydrolase</keyword>
<dbReference type="Proteomes" id="UP000596661">
    <property type="component" value="Chromosome 8"/>
</dbReference>
<evidence type="ECO:0000256" key="11">
    <source>
        <dbReference type="PIRSR" id="PIRSR005604-2"/>
    </source>
</evidence>
<keyword evidence="12" id="KW-0961">Cell wall biogenesis/degradation</keyword>
<evidence type="ECO:0000256" key="2">
    <source>
        <dbReference type="ARBA" id="ARBA00022523"/>
    </source>
</evidence>
<keyword evidence="3 12" id="KW-0964">Secreted</keyword>
<feature type="chain" id="PRO_5031612072" description="Xyloglucan endotransglucosylase/hydrolase" evidence="12">
    <location>
        <begin position="26"/>
        <end position="295"/>
    </location>
</feature>
<feature type="active site" description="Nucleophile" evidence="10">
    <location>
        <position position="102"/>
    </location>
</feature>
<organism evidence="14 15">
    <name type="scientific">Cannabis sativa</name>
    <name type="common">Hemp</name>
    <name type="synonym">Marijuana</name>
    <dbReference type="NCBI Taxonomy" id="3483"/>
    <lineage>
        <taxon>Eukaryota</taxon>
        <taxon>Viridiplantae</taxon>
        <taxon>Streptophyta</taxon>
        <taxon>Embryophyta</taxon>
        <taxon>Tracheophyta</taxon>
        <taxon>Spermatophyta</taxon>
        <taxon>Magnoliopsida</taxon>
        <taxon>eudicotyledons</taxon>
        <taxon>Gunneridae</taxon>
        <taxon>Pentapetalae</taxon>
        <taxon>rosids</taxon>
        <taxon>fabids</taxon>
        <taxon>Rosales</taxon>
        <taxon>Cannabaceae</taxon>
        <taxon>Cannabis</taxon>
    </lineage>
</organism>
<dbReference type="OrthoDB" id="4781at2759"/>
<evidence type="ECO:0000259" key="13">
    <source>
        <dbReference type="PROSITE" id="PS51762"/>
    </source>
</evidence>
<dbReference type="InterPro" id="IPR000757">
    <property type="entry name" value="Beta-glucanase-like"/>
</dbReference>
<dbReference type="PROSITE" id="PS51257">
    <property type="entry name" value="PROKAR_LIPOPROTEIN"/>
    <property type="match status" value="1"/>
</dbReference>
<dbReference type="EC" id="2.4.1.207" evidence="12"/>
<evidence type="ECO:0000256" key="7">
    <source>
        <dbReference type="ARBA" id="ARBA00023157"/>
    </source>
</evidence>
<dbReference type="GO" id="GO:0016762">
    <property type="term" value="F:xyloglucan:xyloglucosyl transferase activity"/>
    <property type="evidence" value="ECO:0007669"/>
    <property type="project" value="UniProtKB-EC"/>
</dbReference>
<comment type="PTM">
    <text evidence="12">Contains at least one intrachain disulfide bond essential for its enzymatic activity.</text>
</comment>
<keyword evidence="15" id="KW-1185">Reference proteome</keyword>
<dbReference type="OMA" id="CTDIQRF"/>
<evidence type="ECO:0000256" key="1">
    <source>
        <dbReference type="ARBA" id="ARBA00022512"/>
    </source>
</evidence>
<comment type="function">
    <text evidence="12">Catalyzes xyloglucan endohydrolysis (XEH) and/or endotransglycosylation (XET). Cleaves and religates xyloglucan polymers, an essential constituent of the primary cell wall, and thereby participates in cell wall construction of growing tissues.</text>
</comment>
<dbReference type="PIRSF" id="PIRSF005604">
    <property type="entry name" value="XET"/>
    <property type="match status" value="1"/>
</dbReference>
<reference evidence="14" key="1">
    <citation type="submission" date="2018-11" db="EMBL/GenBank/DDBJ databases">
        <authorList>
            <person name="Grassa J C."/>
        </authorList>
    </citation>
    <scope>NUCLEOTIDE SEQUENCE [LARGE SCALE GENOMIC DNA]</scope>
</reference>
<dbReference type="Pfam" id="PF00722">
    <property type="entry name" value="Glyco_hydro_16"/>
    <property type="match status" value="1"/>
</dbReference>
<comment type="similarity">
    <text evidence="12">Belongs to the glycosyl hydrolase 16 family.</text>
</comment>
<evidence type="ECO:0000256" key="8">
    <source>
        <dbReference type="ARBA" id="ARBA00023180"/>
    </source>
</evidence>
<dbReference type="AlphaFoldDB" id="A0A803QAC2"/>
<dbReference type="EMBL" id="UZAU01000681">
    <property type="status" value="NOT_ANNOTATED_CDS"/>
    <property type="molecule type" value="Genomic_DNA"/>
</dbReference>
<keyword evidence="2 12" id="KW-0052">Apoplast</keyword>
<feature type="glycosylation site" description="N-linked (GlcNAc...) asparagine" evidence="11">
    <location>
        <position position="110"/>
    </location>
</feature>
<dbReference type="CDD" id="cd02176">
    <property type="entry name" value="GH16_XET"/>
    <property type="match status" value="1"/>
</dbReference>
<reference evidence="14" key="2">
    <citation type="submission" date="2021-03" db="UniProtKB">
        <authorList>
            <consortium name="EnsemblPlants"/>
        </authorList>
    </citation>
    <scope>IDENTIFICATION</scope>
</reference>
<dbReference type="PROSITE" id="PS01034">
    <property type="entry name" value="GH16_1"/>
    <property type="match status" value="1"/>
</dbReference>
<dbReference type="GO" id="GO:0010411">
    <property type="term" value="P:xyloglucan metabolic process"/>
    <property type="evidence" value="ECO:0007669"/>
    <property type="project" value="InterPro"/>
</dbReference>
<feature type="active site" description="Nucleophile" evidence="10">
    <location>
        <position position="106"/>
    </location>
</feature>
<evidence type="ECO:0000313" key="14">
    <source>
        <dbReference type="EnsemblPlants" id="cds.evm.model.08.196"/>
    </source>
</evidence>
<keyword evidence="7" id="KW-1015">Disulfide bond</keyword>
<evidence type="ECO:0000256" key="5">
    <source>
        <dbReference type="ARBA" id="ARBA00022729"/>
    </source>
</evidence>
<dbReference type="InterPro" id="IPR013320">
    <property type="entry name" value="ConA-like_dom_sf"/>
</dbReference>
<keyword evidence="8" id="KW-0325">Glycoprotein</keyword>
<evidence type="ECO:0000256" key="12">
    <source>
        <dbReference type="RuleBase" id="RU361120"/>
    </source>
</evidence>
<keyword evidence="5 12" id="KW-0732">Signal</keyword>
<evidence type="ECO:0000256" key="10">
    <source>
        <dbReference type="PIRSR" id="PIRSR005604-1"/>
    </source>
</evidence>
<protein>
    <recommendedName>
        <fullName evidence="12">Xyloglucan endotransglucosylase/hydrolase</fullName>
        <ecNumber evidence="12">2.4.1.207</ecNumber>
    </recommendedName>
</protein>
<dbReference type="GO" id="GO:0004553">
    <property type="term" value="F:hydrolase activity, hydrolyzing O-glycosyl compounds"/>
    <property type="evidence" value="ECO:0007669"/>
    <property type="project" value="InterPro"/>
</dbReference>
<dbReference type="Gramene" id="evm.model.08.196">
    <property type="protein sequence ID" value="cds.evm.model.08.196"/>
    <property type="gene ID" value="evm.TU.08.196"/>
</dbReference>
<dbReference type="PROSITE" id="PS51762">
    <property type="entry name" value="GH16_2"/>
    <property type="match status" value="1"/>
</dbReference>